<comment type="caution">
    <text evidence="9">The sequence shown here is derived from an EMBL/GenBank/DDBJ whole genome shotgun (WGS) entry which is preliminary data.</text>
</comment>
<feature type="domain" description="D-isomer specific 2-hydroxyacid dehydrogenase NAD-binding" evidence="7">
    <location>
        <begin position="112"/>
        <end position="256"/>
    </location>
</feature>
<dbReference type="CDD" id="cd12158">
    <property type="entry name" value="ErythrP_dh"/>
    <property type="match status" value="1"/>
</dbReference>
<gene>
    <name evidence="5" type="primary">pdxB</name>
    <name evidence="9" type="ORF">OCL06_15215</name>
</gene>
<keyword evidence="1 5" id="KW-0963">Cytoplasm</keyword>
<evidence type="ECO:0000259" key="8">
    <source>
        <dbReference type="Pfam" id="PF11890"/>
    </source>
</evidence>
<evidence type="ECO:0000256" key="5">
    <source>
        <dbReference type="HAMAP-Rule" id="MF_01825"/>
    </source>
</evidence>
<feature type="active site" evidence="5">
    <location>
        <position position="208"/>
    </location>
</feature>
<feature type="binding site" evidence="5">
    <location>
        <position position="257"/>
    </location>
    <ligand>
        <name>NAD(+)</name>
        <dbReference type="ChEBI" id="CHEBI:57540"/>
    </ligand>
</feature>
<accession>A0ABT2VSN7</accession>
<dbReference type="PANTHER" id="PTHR42938:SF9">
    <property type="entry name" value="FORMATE DEHYDROGENASE 1"/>
    <property type="match status" value="1"/>
</dbReference>
<feature type="domain" description="D-isomer specific 2-hydroxyacid dehydrogenase catalytic" evidence="6">
    <location>
        <begin position="33"/>
        <end position="280"/>
    </location>
</feature>
<dbReference type="Gene3D" id="3.40.50.720">
    <property type="entry name" value="NAD(P)-binding Rossmann-like Domain"/>
    <property type="match status" value="2"/>
</dbReference>
<dbReference type="PANTHER" id="PTHR42938">
    <property type="entry name" value="FORMATE DEHYDROGENASE 1"/>
    <property type="match status" value="1"/>
</dbReference>
<comment type="subunit">
    <text evidence="5">Homodimer.</text>
</comment>
<protein>
    <recommendedName>
        <fullName evidence="5">Erythronate-4-phosphate dehydrogenase</fullName>
        <ecNumber evidence="5">1.1.1.290</ecNumber>
    </recommendedName>
</protein>
<dbReference type="InterPro" id="IPR024531">
    <property type="entry name" value="Erythronate-4-P_DHase_dimer"/>
</dbReference>
<dbReference type="InterPro" id="IPR020921">
    <property type="entry name" value="Erythronate-4-P_DHase"/>
</dbReference>
<comment type="catalytic activity">
    <reaction evidence="5">
        <text>4-phospho-D-erythronate + NAD(+) = (R)-3-hydroxy-2-oxo-4-phosphooxybutanoate + NADH + H(+)</text>
        <dbReference type="Rhea" id="RHEA:18829"/>
        <dbReference type="ChEBI" id="CHEBI:15378"/>
        <dbReference type="ChEBI" id="CHEBI:57540"/>
        <dbReference type="ChEBI" id="CHEBI:57945"/>
        <dbReference type="ChEBI" id="CHEBI:58538"/>
        <dbReference type="ChEBI" id="CHEBI:58766"/>
        <dbReference type="EC" id="1.1.1.290"/>
    </reaction>
</comment>
<evidence type="ECO:0000256" key="3">
    <source>
        <dbReference type="ARBA" id="ARBA00023027"/>
    </source>
</evidence>
<feature type="binding site" evidence="5">
    <location>
        <position position="45"/>
    </location>
    <ligand>
        <name>substrate</name>
    </ligand>
</feature>
<comment type="caution">
    <text evidence="5">Lacks conserved residue(s) required for the propagation of feature annotation.</text>
</comment>
<dbReference type="SUPFAM" id="SSF52283">
    <property type="entry name" value="Formate/glycerate dehydrogenase catalytic domain-like"/>
    <property type="match status" value="1"/>
</dbReference>
<feature type="active site" evidence="5">
    <location>
        <position position="237"/>
    </location>
</feature>
<comment type="function">
    <text evidence="5">Catalyzes the oxidation of erythronate-4-phosphate to 3-hydroxy-2-oxo-4-phosphonooxybutanoate.</text>
</comment>
<feature type="binding site" evidence="5">
    <location>
        <position position="147"/>
    </location>
    <ligand>
        <name>NAD(+)</name>
        <dbReference type="ChEBI" id="CHEBI:57540"/>
    </ligand>
</feature>
<keyword evidence="3 5" id="KW-0520">NAD</keyword>
<evidence type="ECO:0000256" key="2">
    <source>
        <dbReference type="ARBA" id="ARBA00023002"/>
    </source>
</evidence>
<proteinExistence type="inferred from homology"/>
<feature type="binding site" evidence="5">
    <location>
        <position position="67"/>
    </location>
    <ligand>
        <name>substrate</name>
    </ligand>
</feature>
<dbReference type="InterPro" id="IPR006140">
    <property type="entry name" value="D-isomer_DH_NAD-bd"/>
</dbReference>
<feature type="domain" description="Erythronate-4-phosphate dehydrogenase dimerisation" evidence="8">
    <location>
        <begin position="308"/>
        <end position="361"/>
    </location>
</feature>
<feature type="active site" description="Proton donor" evidence="5">
    <location>
        <position position="254"/>
    </location>
</feature>
<dbReference type="Pfam" id="PF11890">
    <property type="entry name" value="DUF3410"/>
    <property type="match status" value="1"/>
</dbReference>
<sequence>MNILVEDTIPYGAEYFEGLGKITRYSWQSLQPADLAHTDYLVVRSTTRVDATLLSQARNLKLVTTATAGTNHLDKAALDAAGVPWRSAGGCNARAVAEYVLSALLQADDNGHLSLPAATVGIVGAGHVGSALAALLNCLGITCKLCDPPLAEQGDHRALVSLQEVLACDVISLHVPYTTTGSHPTYHLLDATALAGLSAHQCVINACRGEVIDEKALLTRLNERDAPLFITDVFWNEPDIDMAVTEAAWLATPHIAGHSLEGKTRGTQMVYEHVCEGLKVTPTRTLGDFLTPPAPLHLRLSDSQAERLTLSDLKALFFSVYDICEDDRHFRQAMAESNQFAALRKAYRVRRECDAYTVIAPTSLSSGIRNQLACLGFEVQFT</sequence>
<evidence type="ECO:0000256" key="4">
    <source>
        <dbReference type="ARBA" id="ARBA00023096"/>
    </source>
</evidence>
<dbReference type="RefSeq" id="WP_262996097.1">
    <property type="nucleotide sequence ID" value="NZ_JAOTJC010000013.1"/>
</dbReference>
<dbReference type="SUPFAM" id="SSF51735">
    <property type="entry name" value="NAD(P)-binding Rossmann-fold domains"/>
    <property type="match status" value="1"/>
</dbReference>
<comment type="similarity">
    <text evidence="5">Belongs to the D-isomer specific 2-hydroxyacid dehydrogenase family. PdxB subfamily.</text>
</comment>
<dbReference type="Gene3D" id="3.30.1370.170">
    <property type="match status" value="1"/>
</dbReference>
<dbReference type="InterPro" id="IPR036291">
    <property type="entry name" value="NAD(P)-bd_dom_sf"/>
</dbReference>
<name>A0ABT2VSN7_9ALTE</name>
<dbReference type="EC" id="1.1.1.290" evidence="5"/>
<evidence type="ECO:0000313" key="9">
    <source>
        <dbReference type="EMBL" id="MCU7555938.1"/>
    </source>
</evidence>
<dbReference type="Pfam" id="PF02826">
    <property type="entry name" value="2-Hacid_dh_C"/>
    <property type="match status" value="1"/>
</dbReference>
<evidence type="ECO:0000313" key="10">
    <source>
        <dbReference type="Proteomes" id="UP001209257"/>
    </source>
</evidence>
<feature type="binding site" evidence="5">
    <location>
        <position position="232"/>
    </location>
    <ligand>
        <name>NAD(+)</name>
        <dbReference type="ChEBI" id="CHEBI:57540"/>
    </ligand>
</feature>
<evidence type="ECO:0000256" key="1">
    <source>
        <dbReference type="ARBA" id="ARBA00022490"/>
    </source>
</evidence>
<evidence type="ECO:0000259" key="6">
    <source>
        <dbReference type="Pfam" id="PF00389"/>
    </source>
</evidence>
<keyword evidence="2 5" id="KW-0560">Oxidoreductase</keyword>
<organism evidence="9 10">
    <name type="scientific">Alteromonas salexigens</name>
    <dbReference type="NCBI Taxonomy" id="2982530"/>
    <lineage>
        <taxon>Bacteria</taxon>
        <taxon>Pseudomonadati</taxon>
        <taxon>Pseudomonadota</taxon>
        <taxon>Gammaproteobacteria</taxon>
        <taxon>Alteromonadales</taxon>
        <taxon>Alteromonadaceae</taxon>
        <taxon>Alteromonas/Salinimonas group</taxon>
        <taxon>Alteromonas</taxon>
    </lineage>
</organism>
<dbReference type="Proteomes" id="UP001209257">
    <property type="component" value="Unassembled WGS sequence"/>
</dbReference>
<dbReference type="InterPro" id="IPR006139">
    <property type="entry name" value="D-isomer_2_OHA_DH_cat_dom"/>
</dbReference>
<dbReference type="InterPro" id="IPR038251">
    <property type="entry name" value="PdxB_dimer_sf"/>
</dbReference>
<comment type="subcellular location">
    <subcellularLocation>
        <location evidence="5">Cytoplasm</location>
    </subcellularLocation>
</comment>
<evidence type="ECO:0000259" key="7">
    <source>
        <dbReference type="Pfam" id="PF02826"/>
    </source>
</evidence>
<dbReference type="EMBL" id="JAOTJC010000013">
    <property type="protein sequence ID" value="MCU7555938.1"/>
    <property type="molecule type" value="Genomic_DNA"/>
</dbReference>
<comment type="pathway">
    <text evidence="5">Cofactor biosynthesis; pyridoxine 5'-phosphate biosynthesis; pyridoxine 5'-phosphate from D-erythrose 4-phosphate: step 2/5.</text>
</comment>
<dbReference type="HAMAP" id="MF_01825">
    <property type="entry name" value="PdxB"/>
    <property type="match status" value="1"/>
</dbReference>
<keyword evidence="4 5" id="KW-0664">Pyridoxine biosynthesis</keyword>
<reference evidence="10" key="1">
    <citation type="submission" date="2023-07" db="EMBL/GenBank/DDBJ databases">
        <title>Study on multiphase classification of strain Alteromonas salexigens isolated from the Yellow Sea.</title>
        <authorList>
            <person name="Sun L."/>
        </authorList>
    </citation>
    <scope>NUCLEOTIDE SEQUENCE [LARGE SCALE GENOMIC DNA]</scope>
    <source>
        <strain evidence="10">ASW11-19</strain>
    </source>
</reference>
<keyword evidence="10" id="KW-1185">Reference proteome</keyword>
<dbReference type="Pfam" id="PF00389">
    <property type="entry name" value="2-Hacid_dh"/>
    <property type="match status" value="1"/>
</dbReference>